<feature type="transmembrane region" description="Helical" evidence="1">
    <location>
        <begin position="163"/>
        <end position="184"/>
    </location>
</feature>
<comment type="caution">
    <text evidence="2">The sequence shown here is derived from an EMBL/GenBank/DDBJ whole genome shotgun (WGS) entry which is preliminary data.</text>
</comment>
<sequence>MKSGIISYRDKEGNPLPFSDLKNRVLYIDEGHTVKEDTSTVVRNIFSIYREYLWDSYSINRFCSYPIYFAASEAIFYMPNFFKMKVIMDPSSFNHKLASAVTTNIDHYMGHSKLIQQKIPKFSYIYKGVLSTSIPYTFANWGSRLLIFTNLKRSYDSSLMQCLNYYLTAFVAGFVSSLVTTPLCKMYYSNHHLQSVGNINFTFRTIYDAIFIETRYSNPRKTFYQKLQIWYKHALVIALRGGFQSTILLGTFSFIGNRSTIQGTEKESETEVAEFITSDNPLLQKLKNLNTYASLLSDKADYYRATLKASLYVASFGAVSLSFFDLVFGILLKDSIIHKKNINLQALKQIKINNLVGKNLVILAIPNFMRYFALLWTCRLIEPDLFN</sequence>
<protein>
    <submittedName>
        <fullName evidence="2">Uncharacterized protein</fullName>
    </submittedName>
</protein>
<keyword evidence="1" id="KW-0812">Transmembrane</keyword>
<dbReference type="EMBL" id="CAMPGE010014141">
    <property type="protein sequence ID" value="CAI2372832.1"/>
    <property type="molecule type" value="Genomic_DNA"/>
</dbReference>
<keyword evidence="1" id="KW-1133">Transmembrane helix</keyword>
<evidence type="ECO:0000313" key="3">
    <source>
        <dbReference type="Proteomes" id="UP001295684"/>
    </source>
</evidence>
<keyword evidence="3" id="KW-1185">Reference proteome</keyword>
<name>A0AAD2CWF5_EUPCR</name>
<keyword evidence="1" id="KW-0472">Membrane</keyword>
<dbReference type="AlphaFoldDB" id="A0AAD2CWF5"/>
<reference evidence="2" key="1">
    <citation type="submission" date="2023-07" db="EMBL/GenBank/DDBJ databases">
        <authorList>
            <consortium name="AG Swart"/>
            <person name="Singh M."/>
            <person name="Singh A."/>
            <person name="Seah K."/>
            <person name="Emmerich C."/>
        </authorList>
    </citation>
    <scope>NUCLEOTIDE SEQUENCE</scope>
    <source>
        <strain evidence="2">DP1</strain>
    </source>
</reference>
<evidence type="ECO:0000313" key="2">
    <source>
        <dbReference type="EMBL" id="CAI2372832.1"/>
    </source>
</evidence>
<gene>
    <name evidence="2" type="ORF">ECRASSUSDP1_LOCUS14166</name>
</gene>
<dbReference type="Proteomes" id="UP001295684">
    <property type="component" value="Unassembled WGS sequence"/>
</dbReference>
<feature type="transmembrane region" description="Helical" evidence="1">
    <location>
        <begin position="234"/>
        <end position="255"/>
    </location>
</feature>
<evidence type="ECO:0000256" key="1">
    <source>
        <dbReference type="SAM" id="Phobius"/>
    </source>
</evidence>
<proteinExistence type="predicted"/>
<organism evidence="2 3">
    <name type="scientific">Euplotes crassus</name>
    <dbReference type="NCBI Taxonomy" id="5936"/>
    <lineage>
        <taxon>Eukaryota</taxon>
        <taxon>Sar</taxon>
        <taxon>Alveolata</taxon>
        <taxon>Ciliophora</taxon>
        <taxon>Intramacronucleata</taxon>
        <taxon>Spirotrichea</taxon>
        <taxon>Hypotrichia</taxon>
        <taxon>Euplotida</taxon>
        <taxon>Euplotidae</taxon>
        <taxon>Moneuplotes</taxon>
    </lineage>
</organism>
<accession>A0AAD2CWF5</accession>
<feature type="transmembrane region" description="Helical" evidence="1">
    <location>
        <begin position="311"/>
        <end position="332"/>
    </location>
</feature>